<comment type="subcellular location">
    <subcellularLocation>
        <location evidence="2">Endoplasmic reticulum membrane</location>
    </subcellularLocation>
</comment>
<evidence type="ECO:0000256" key="13">
    <source>
        <dbReference type="SAM" id="MobiDB-lite"/>
    </source>
</evidence>
<dbReference type="STRING" id="7232.A0A484B593"/>
<gene>
    <name evidence="14" type="ORF">AWZ03_009764</name>
</gene>
<dbReference type="Proteomes" id="UP000295192">
    <property type="component" value="Unassembled WGS sequence"/>
</dbReference>
<evidence type="ECO:0000256" key="9">
    <source>
        <dbReference type="ARBA" id="ARBA00022842"/>
    </source>
</evidence>
<evidence type="ECO:0000256" key="6">
    <source>
        <dbReference type="ARBA" id="ARBA00022679"/>
    </source>
</evidence>
<keyword evidence="7" id="KW-0812">Transmembrane</keyword>
<dbReference type="GO" id="GO:0005789">
    <property type="term" value="C:endoplasmic reticulum membrane"/>
    <property type="evidence" value="ECO:0007669"/>
    <property type="project" value="UniProtKB-SubCell"/>
</dbReference>
<dbReference type="PANTHER" id="PTHR21528">
    <property type="entry name" value="DEHYDRODOLICHYL DIPHOSPHATE SYNTHASE COMPLEX SUBUNIT NUS1"/>
    <property type="match status" value="1"/>
</dbReference>
<dbReference type="InterPro" id="IPR036424">
    <property type="entry name" value="UPP_synth-like_sf"/>
</dbReference>
<comment type="caution">
    <text evidence="14">The sequence shown here is derived from an EMBL/GenBank/DDBJ whole genome shotgun (WGS) entry which is preliminary data.</text>
</comment>
<evidence type="ECO:0000256" key="1">
    <source>
        <dbReference type="ARBA" id="ARBA00001946"/>
    </source>
</evidence>
<evidence type="ECO:0000256" key="2">
    <source>
        <dbReference type="ARBA" id="ARBA00004586"/>
    </source>
</evidence>
<keyword evidence="6" id="KW-0808">Transferase</keyword>
<dbReference type="Gene3D" id="3.40.1180.10">
    <property type="entry name" value="Decaprenyl diphosphate synthase-like"/>
    <property type="match status" value="1"/>
</dbReference>
<keyword evidence="10" id="KW-1133">Transmembrane helix</keyword>
<evidence type="ECO:0000256" key="7">
    <source>
        <dbReference type="ARBA" id="ARBA00022692"/>
    </source>
</evidence>
<evidence type="ECO:0000256" key="4">
    <source>
        <dbReference type="ARBA" id="ARBA00005432"/>
    </source>
</evidence>
<feature type="region of interest" description="Disordered" evidence="13">
    <location>
        <begin position="134"/>
        <end position="158"/>
    </location>
</feature>
<evidence type="ECO:0000256" key="10">
    <source>
        <dbReference type="ARBA" id="ARBA00022989"/>
    </source>
</evidence>
<proteinExistence type="inferred from homology"/>
<dbReference type="EMBL" id="LSRL02000131">
    <property type="protein sequence ID" value="TDG43814.1"/>
    <property type="molecule type" value="Genomic_DNA"/>
</dbReference>
<feature type="compositionally biased region" description="Polar residues" evidence="13">
    <location>
        <begin position="144"/>
        <end position="158"/>
    </location>
</feature>
<keyword evidence="11" id="KW-0472">Membrane</keyword>
<dbReference type="OMA" id="GYELIWR"/>
<evidence type="ECO:0000256" key="8">
    <source>
        <dbReference type="ARBA" id="ARBA00022824"/>
    </source>
</evidence>
<sequence length="279" mass="32126">MMMQFIYQLLGQLLIICIAAFDLLQQLWLRLHALASRSYDYWQCDQRSLLSSALSGLEKLPKHLVLVVGPDDCYVDVALLKRIFSYAQIVGIPYLSVYDTRTQGNGYVDLSLFCQLDEKRERCYHWPSSSSKHAKEQKVIQNGHKATQNGTSNGYASNGTHQRQLQVYQISRADCHALIADVCHELYESRKSVQVQAMLEERQKLTNGISAMLNQRLGFVVPEPELGIVFSRQTCTYGLLPWHVRFTEFHTHRSGSYFDAKSFAQVLYKYARCEQRWGK</sequence>
<accession>A0A484B593</accession>
<comment type="pathway">
    <text evidence="3">Protein modification; protein glycosylation.</text>
</comment>
<keyword evidence="15" id="KW-1185">Reference proteome</keyword>
<comment type="catalytic activity">
    <reaction evidence="12">
        <text>n isopentenyl diphosphate + (2E,6E)-farnesyl diphosphate = a di-trans,poly-cis-polyprenyl diphosphate + n diphosphate</text>
        <dbReference type="Rhea" id="RHEA:53008"/>
        <dbReference type="Rhea" id="RHEA-COMP:19494"/>
        <dbReference type="ChEBI" id="CHEBI:33019"/>
        <dbReference type="ChEBI" id="CHEBI:128769"/>
        <dbReference type="ChEBI" id="CHEBI:136960"/>
        <dbReference type="ChEBI" id="CHEBI:175763"/>
        <dbReference type="EC" id="2.5.1.87"/>
    </reaction>
</comment>
<comment type="similarity">
    <text evidence="4">Belongs to the UPP synthase family.</text>
</comment>
<dbReference type="PANTHER" id="PTHR21528:SF0">
    <property type="entry name" value="DEHYDRODOLICHYL DIPHOSPHATE SYNTHASE COMPLEX SUBUNIT NUS1"/>
    <property type="match status" value="1"/>
</dbReference>
<evidence type="ECO:0000256" key="11">
    <source>
        <dbReference type="ARBA" id="ARBA00023136"/>
    </source>
</evidence>
<evidence type="ECO:0000313" key="15">
    <source>
        <dbReference type="Proteomes" id="UP000295192"/>
    </source>
</evidence>
<dbReference type="EC" id="2.5.1.87" evidence="5"/>
<dbReference type="UniPathway" id="UPA00378"/>
<keyword evidence="8" id="KW-0256">Endoplasmic reticulum</keyword>
<protein>
    <recommendedName>
        <fullName evidence="5">ditrans,polycis-polyprenyl diphosphate synthase [(2E,6E)-farnesyldiphosphate specific]</fullName>
        <ecNumber evidence="5">2.5.1.87</ecNumber>
    </recommendedName>
</protein>
<evidence type="ECO:0000256" key="3">
    <source>
        <dbReference type="ARBA" id="ARBA00004922"/>
    </source>
</evidence>
<name>A0A484B593_DRONA</name>
<dbReference type="OrthoDB" id="19639at2759"/>
<dbReference type="InterPro" id="IPR038887">
    <property type="entry name" value="Nus1/NgBR"/>
</dbReference>
<dbReference type="AlphaFoldDB" id="A0A484B593"/>
<evidence type="ECO:0000256" key="5">
    <source>
        <dbReference type="ARBA" id="ARBA00012596"/>
    </source>
</evidence>
<comment type="cofactor">
    <cofactor evidence="1">
        <name>Mg(2+)</name>
        <dbReference type="ChEBI" id="CHEBI:18420"/>
    </cofactor>
</comment>
<evidence type="ECO:0000256" key="12">
    <source>
        <dbReference type="ARBA" id="ARBA00047353"/>
    </source>
</evidence>
<evidence type="ECO:0000313" key="14">
    <source>
        <dbReference type="EMBL" id="TDG43814.1"/>
    </source>
</evidence>
<organism evidence="14 15">
    <name type="scientific">Drosophila navojoa</name>
    <name type="common">Fruit fly</name>
    <dbReference type="NCBI Taxonomy" id="7232"/>
    <lineage>
        <taxon>Eukaryota</taxon>
        <taxon>Metazoa</taxon>
        <taxon>Ecdysozoa</taxon>
        <taxon>Arthropoda</taxon>
        <taxon>Hexapoda</taxon>
        <taxon>Insecta</taxon>
        <taxon>Pterygota</taxon>
        <taxon>Neoptera</taxon>
        <taxon>Endopterygota</taxon>
        <taxon>Diptera</taxon>
        <taxon>Brachycera</taxon>
        <taxon>Muscomorpha</taxon>
        <taxon>Ephydroidea</taxon>
        <taxon>Drosophilidae</taxon>
        <taxon>Drosophila</taxon>
    </lineage>
</organism>
<dbReference type="GO" id="GO:1904423">
    <property type="term" value="C:dehydrodolichyl diphosphate synthase complex"/>
    <property type="evidence" value="ECO:0007669"/>
    <property type="project" value="InterPro"/>
</dbReference>
<keyword evidence="9" id="KW-0460">Magnesium</keyword>
<reference evidence="14 15" key="1">
    <citation type="journal article" date="2019" name="J. Hered.">
        <title>An Improved Genome Assembly for Drosophila navojoa, the Basal Species in the mojavensis Cluster.</title>
        <authorList>
            <person name="Vanderlinde T."/>
            <person name="Dupim E.G."/>
            <person name="Nazario-Yepiz N.O."/>
            <person name="Carvalho A.B."/>
        </authorList>
    </citation>
    <scope>NUCLEOTIDE SEQUENCE [LARGE SCALE GENOMIC DNA]</scope>
    <source>
        <strain evidence="14">Navoj_Jal97</strain>
        <tissue evidence="14">Whole organism</tissue>
    </source>
</reference>
<dbReference type="SUPFAM" id="SSF64005">
    <property type="entry name" value="Undecaprenyl diphosphate synthase"/>
    <property type="match status" value="1"/>
</dbReference>
<dbReference type="GO" id="GO:0045547">
    <property type="term" value="F:ditrans,polycis-polyprenyl diphosphate synthase [(2E,6E)-farnesyl diphosphate specific] activity"/>
    <property type="evidence" value="ECO:0007669"/>
    <property type="project" value="UniProtKB-EC"/>
</dbReference>